<accession>A0ABS8SGQ5</accession>
<keyword evidence="2" id="KW-1185">Reference proteome</keyword>
<sequence>MFQGLKNNSFGLSFCVSGTESDDVPSPVPSSALTTASRIHSEFSSSALVLRSVRG</sequence>
<dbReference type="Proteomes" id="UP000823775">
    <property type="component" value="Unassembled WGS sequence"/>
</dbReference>
<reference evidence="1 2" key="1">
    <citation type="journal article" date="2021" name="BMC Genomics">
        <title>Datura genome reveals duplications of psychoactive alkaloid biosynthetic genes and high mutation rate following tissue culture.</title>
        <authorList>
            <person name="Rajewski A."/>
            <person name="Carter-House D."/>
            <person name="Stajich J."/>
            <person name="Litt A."/>
        </authorList>
    </citation>
    <scope>NUCLEOTIDE SEQUENCE [LARGE SCALE GENOMIC DNA]</scope>
    <source>
        <strain evidence="1">AR-01</strain>
    </source>
</reference>
<comment type="caution">
    <text evidence="1">The sequence shown here is derived from an EMBL/GenBank/DDBJ whole genome shotgun (WGS) entry which is preliminary data.</text>
</comment>
<protein>
    <submittedName>
        <fullName evidence="1">Uncharacterized protein</fullName>
    </submittedName>
</protein>
<evidence type="ECO:0000313" key="1">
    <source>
        <dbReference type="EMBL" id="MCD7458096.1"/>
    </source>
</evidence>
<dbReference type="EMBL" id="JACEIK010000495">
    <property type="protein sequence ID" value="MCD7458096.1"/>
    <property type="molecule type" value="Genomic_DNA"/>
</dbReference>
<name>A0ABS8SGQ5_DATST</name>
<evidence type="ECO:0000313" key="2">
    <source>
        <dbReference type="Proteomes" id="UP000823775"/>
    </source>
</evidence>
<gene>
    <name evidence="1" type="ORF">HAX54_037143</name>
</gene>
<feature type="non-terminal residue" evidence="1">
    <location>
        <position position="55"/>
    </location>
</feature>
<proteinExistence type="predicted"/>
<organism evidence="1 2">
    <name type="scientific">Datura stramonium</name>
    <name type="common">Jimsonweed</name>
    <name type="synonym">Common thornapple</name>
    <dbReference type="NCBI Taxonomy" id="4076"/>
    <lineage>
        <taxon>Eukaryota</taxon>
        <taxon>Viridiplantae</taxon>
        <taxon>Streptophyta</taxon>
        <taxon>Embryophyta</taxon>
        <taxon>Tracheophyta</taxon>
        <taxon>Spermatophyta</taxon>
        <taxon>Magnoliopsida</taxon>
        <taxon>eudicotyledons</taxon>
        <taxon>Gunneridae</taxon>
        <taxon>Pentapetalae</taxon>
        <taxon>asterids</taxon>
        <taxon>lamiids</taxon>
        <taxon>Solanales</taxon>
        <taxon>Solanaceae</taxon>
        <taxon>Solanoideae</taxon>
        <taxon>Datureae</taxon>
        <taxon>Datura</taxon>
    </lineage>
</organism>